<evidence type="ECO:0000313" key="13">
    <source>
        <dbReference type="EMBL" id="JAI31056.1"/>
    </source>
</evidence>
<comment type="similarity">
    <text evidence="2">Belongs to the ABC transporter superfamily. ABCG family. Eye pigment precursor importer (TC 3.A.1.204) subfamily.</text>
</comment>
<evidence type="ECO:0000313" key="15">
    <source>
        <dbReference type="EMBL" id="JAI42217.1"/>
    </source>
</evidence>
<feature type="region of interest" description="Disordered" evidence="9">
    <location>
        <begin position="133"/>
        <end position="167"/>
    </location>
</feature>
<feature type="transmembrane region" description="Helical" evidence="10">
    <location>
        <begin position="955"/>
        <end position="977"/>
    </location>
</feature>
<dbReference type="Pfam" id="PF19055">
    <property type="entry name" value="ABC2_membrane_7"/>
    <property type="match status" value="1"/>
</dbReference>
<dbReference type="PROSITE" id="PS00211">
    <property type="entry name" value="ABC_TRANSPORTER_1"/>
    <property type="match status" value="1"/>
</dbReference>
<gene>
    <name evidence="13" type="primary">ADP1_5</name>
    <name evidence="15" type="synonym">ADP1_1</name>
    <name evidence="12" type="synonym">ADP1_2</name>
    <name evidence="14" type="synonym">ADP1_4</name>
    <name evidence="16" type="synonym">ADP1_7</name>
    <name evidence="12" type="ORF">c0_g1_i1</name>
    <name evidence="14" type="ORF">c0_g1_i10</name>
    <name evidence="16" type="ORF">c0_g1_i14</name>
    <name evidence="15" type="ORF">c0_g1_i6</name>
    <name evidence="13" type="ORF">c0_g1_i8</name>
</gene>
<dbReference type="InterPro" id="IPR003593">
    <property type="entry name" value="AAA+_ATPase"/>
</dbReference>
<evidence type="ECO:0000256" key="8">
    <source>
        <dbReference type="ARBA" id="ARBA00023136"/>
    </source>
</evidence>
<dbReference type="Pfam" id="PF01061">
    <property type="entry name" value="ABC2_membrane"/>
    <property type="match status" value="1"/>
</dbReference>
<reference evidence="13" key="1">
    <citation type="submission" date="2015-06" db="EMBL/GenBank/DDBJ databases">
        <authorList>
            <person name="Hoefler B.C."/>
            <person name="Straight P.D."/>
        </authorList>
    </citation>
    <scope>NUCLEOTIDE SEQUENCE</scope>
</reference>
<dbReference type="SUPFAM" id="SSF52540">
    <property type="entry name" value="P-loop containing nucleoside triphosphate hydrolases"/>
    <property type="match status" value="1"/>
</dbReference>
<evidence type="ECO:0000256" key="7">
    <source>
        <dbReference type="ARBA" id="ARBA00022989"/>
    </source>
</evidence>
<dbReference type="AlphaFoldDB" id="A0A0K8UWU2"/>
<dbReference type="InterPro" id="IPR027417">
    <property type="entry name" value="P-loop_NTPase"/>
</dbReference>
<dbReference type="EMBL" id="GDHF01013281">
    <property type="protein sequence ID" value="JAI39033.1"/>
    <property type="molecule type" value="Transcribed_RNA"/>
</dbReference>
<dbReference type="GO" id="GO:0140359">
    <property type="term" value="F:ABC-type transporter activity"/>
    <property type="evidence" value="ECO:0007669"/>
    <property type="project" value="InterPro"/>
</dbReference>
<dbReference type="GO" id="GO:0016887">
    <property type="term" value="F:ATP hydrolysis activity"/>
    <property type="evidence" value="ECO:0007669"/>
    <property type="project" value="InterPro"/>
</dbReference>
<evidence type="ECO:0000256" key="3">
    <source>
        <dbReference type="ARBA" id="ARBA00022448"/>
    </source>
</evidence>
<name>A0A0K8UWU2_BACLA</name>
<dbReference type="EMBL" id="GDHF01021258">
    <property type="protein sequence ID" value="JAI31056.1"/>
    <property type="molecule type" value="Transcribed_RNA"/>
</dbReference>
<feature type="transmembrane region" description="Helical" evidence="10">
    <location>
        <begin position="989"/>
        <end position="1013"/>
    </location>
</feature>
<dbReference type="PANTHER" id="PTHR48041:SF63">
    <property type="entry name" value="EARLY GENE AT 23, ISOFORM C"/>
    <property type="match status" value="1"/>
</dbReference>
<evidence type="ECO:0000313" key="16">
    <source>
        <dbReference type="EMBL" id="JAI42364.1"/>
    </source>
</evidence>
<protein>
    <submittedName>
        <fullName evidence="13">Putative ATP-dependent permease</fullName>
    </submittedName>
</protein>
<feature type="compositionally biased region" description="Low complexity" evidence="9">
    <location>
        <begin position="133"/>
        <end position="143"/>
    </location>
</feature>
<keyword evidence="4 10" id="KW-0812">Transmembrane</keyword>
<evidence type="ECO:0000256" key="4">
    <source>
        <dbReference type="ARBA" id="ARBA00022692"/>
    </source>
</evidence>
<dbReference type="SMART" id="SM00382">
    <property type="entry name" value="AAA"/>
    <property type="match status" value="1"/>
</dbReference>
<sequence>MIISKDLFIFGEQIFATIIPESGSSPTAQQQPSATVQQQQVSSQDPVAITNTTTAFTTDIEAATEILPTLNEVDATTKSTKKPPTKELRSSAATTATIAIGAAESSALLEAKLHQDPKEVQLSNIQYCHQLQQQQQPQQQQQQMRTRSRESQQKSQSGGENGCRTNKLLYTNSTGKRQQQQQLQHERLLHSFGTTATTATTTTAPATGNHAATSVIIQLEEDANGKKKPLMKRNFTKIIAKPLIAATATTGTSIGIGNGSGADTNGGTVTIAGIDATSTAAIEEANQTSDFAIHEVTPLLPADRTEVQIQQQQSQPQPHSQQQLEHTIADRRLQLQLHLPPAEEGVASDDLPTASTTTTIAATSDRGSYDTTAVAESPFAGHNSSLNSNEDLPSLTTTTTTTTTATTATMNKVILGNNTSSDQTMSTFPFISDAEPHHRTLQLSFQNINVLHNERQILSDVSGSVRPGEVLAVMGPSGSGKTTLLDCLSGQRRFDSGGVYLNREPLSKKWRRKICYVLQEEIFFSGLTLRETVMYTALLRLPEKMPKSEKIQLVDRILEALELTFCQHTKFGDYLNRGLSGGEKKRANIACELLTNPLVMLLDEPTSGLDSHSAISLMNFLKRYAVQEQKTVVITVHQPSSQMFHMFDKLLLLYSGRTAYFGEVNNVYTYFESIGVAIKPHYNPADFVLEQLKSYPKIREKLFIAAKESHGNYLNRNCITVNTNNQRNQQHHSNNSNKHQLDIRRNGAAADTMSHIAPNTTTNSASTTTEIVHEKPLKHDALINDIINNYYKDIRNNHTNHINHDAMLIINDHQNSNEEASQQLWYGHDSQSNSSATSSDCQRYESCGDTDWLDYPTSFHTQFCVLSSRNFKEAKPRMLSKLNWFQTIGLALMAGSIWFQIPRTEEFLHDLQGWMFFSQTYWMLFALFGALNSFPAEREVISKERRSGAYRLSAYYLAKMFGELPLVVTLPTVYLMISYPMLGCTSFKLFSLMLVFLLLNTIVAQSVGFFIGACCMDMNVSITLSALYTLATQLFGGYLSTRIPEGLSWIRYTSMIHYAYQNMQILEFREGPAISCGNPSSFEFCKSGDTTTTFIPYEEILKAQNSTSPLWLNTLVLMMFFVVFRCLGYAVLRYFRCPKT</sequence>
<accession>A0A0K8UWU2</accession>
<dbReference type="EMBL" id="GDHF01031237">
    <property type="protein sequence ID" value="JAI21077.1"/>
    <property type="molecule type" value="Transcribed_RNA"/>
</dbReference>
<comment type="subcellular location">
    <subcellularLocation>
        <location evidence="1">Membrane</location>
        <topology evidence="1">Multi-pass membrane protein</topology>
    </subcellularLocation>
</comment>
<dbReference type="InterPro" id="IPR017871">
    <property type="entry name" value="ABC_transporter-like_CS"/>
</dbReference>
<feature type="transmembrane region" description="Helical" evidence="10">
    <location>
        <begin position="1020"/>
        <end position="1039"/>
    </location>
</feature>
<dbReference type="PROSITE" id="PS50893">
    <property type="entry name" value="ABC_TRANSPORTER_2"/>
    <property type="match status" value="1"/>
</dbReference>
<dbReference type="EMBL" id="GDHF01010097">
    <property type="protein sequence ID" value="JAI42217.1"/>
    <property type="molecule type" value="Transcribed_RNA"/>
</dbReference>
<evidence type="ECO:0000313" key="12">
    <source>
        <dbReference type="EMBL" id="JAI21077.1"/>
    </source>
</evidence>
<keyword evidence="7 10" id="KW-1133">Transmembrane helix</keyword>
<dbReference type="InterPro" id="IPR003439">
    <property type="entry name" value="ABC_transporter-like_ATP-bd"/>
</dbReference>
<dbReference type="FunFam" id="3.40.50.300:FF:001276">
    <property type="entry name" value="Uncharacterized protein, isoform A"/>
    <property type="match status" value="1"/>
</dbReference>
<evidence type="ECO:0000256" key="9">
    <source>
        <dbReference type="SAM" id="MobiDB-lite"/>
    </source>
</evidence>
<dbReference type="InterPro" id="IPR043926">
    <property type="entry name" value="ABCG_dom"/>
</dbReference>
<dbReference type="InterPro" id="IPR050352">
    <property type="entry name" value="ABCG_transporters"/>
</dbReference>
<evidence type="ECO:0000256" key="1">
    <source>
        <dbReference type="ARBA" id="ARBA00004141"/>
    </source>
</evidence>
<feature type="domain" description="ABC transporter" evidence="11">
    <location>
        <begin position="443"/>
        <end position="680"/>
    </location>
</feature>
<feature type="transmembrane region" description="Helical" evidence="10">
    <location>
        <begin position="1110"/>
        <end position="1132"/>
    </location>
</feature>
<keyword evidence="6" id="KW-0067">ATP-binding</keyword>
<keyword evidence="8 10" id="KW-0472">Membrane</keyword>
<evidence type="ECO:0000256" key="10">
    <source>
        <dbReference type="SAM" id="Phobius"/>
    </source>
</evidence>
<keyword evidence="5" id="KW-0547">Nucleotide-binding</keyword>
<dbReference type="InterPro" id="IPR013525">
    <property type="entry name" value="ABC2_TM"/>
</dbReference>
<organism evidence="13">
    <name type="scientific">Bactrocera latifrons</name>
    <name type="common">Malaysian fruit fly</name>
    <name type="synonym">Chaetodacus latifrons</name>
    <dbReference type="NCBI Taxonomy" id="174628"/>
    <lineage>
        <taxon>Eukaryota</taxon>
        <taxon>Metazoa</taxon>
        <taxon>Ecdysozoa</taxon>
        <taxon>Arthropoda</taxon>
        <taxon>Hexapoda</taxon>
        <taxon>Insecta</taxon>
        <taxon>Pterygota</taxon>
        <taxon>Neoptera</taxon>
        <taxon>Endopterygota</taxon>
        <taxon>Diptera</taxon>
        <taxon>Brachycera</taxon>
        <taxon>Muscomorpha</taxon>
        <taxon>Tephritoidea</taxon>
        <taxon>Tephritidae</taxon>
        <taxon>Bactrocera</taxon>
        <taxon>Bactrocera</taxon>
    </lineage>
</organism>
<dbReference type="OrthoDB" id="66620at2759"/>
<dbReference type="EMBL" id="GDHF01009950">
    <property type="protein sequence ID" value="JAI42364.1"/>
    <property type="molecule type" value="Transcribed_RNA"/>
</dbReference>
<proteinExistence type="inferred from homology"/>
<feature type="compositionally biased region" description="Low complexity" evidence="9">
    <location>
        <begin position="308"/>
        <end position="323"/>
    </location>
</feature>
<evidence type="ECO:0000259" key="11">
    <source>
        <dbReference type="PROSITE" id="PS50893"/>
    </source>
</evidence>
<dbReference type="Gene3D" id="3.40.50.300">
    <property type="entry name" value="P-loop containing nucleotide triphosphate hydrolases"/>
    <property type="match status" value="1"/>
</dbReference>
<evidence type="ECO:0000256" key="5">
    <source>
        <dbReference type="ARBA" id="ARBA00022741"/>
    </source>
</evidence>
<evidence type="ECO:0000313" key="14">
    <source>
        <dbReference type="EMBL" id="JAI39033.1"/>
    </source>
</evidence>
<evidence type="ECO:0000256" key="6">
    <source>
        <dbReference type="ARBA" id="ARBA00022840"/>
    </source>
</evidence>
<keyword evidence="3" id="KW-0813">Transport</keyword>
<dbReference type="CDD" id="cd03213">
    <property type="entry name" value="ABCG_EPDR"/>
    <property type="match status" value="1"/>
</dbReference>
<dbReference type="GO" id="GO:0005886">
    <property type="term" value="C:plasma membrane"/>
    <property type="evidence" value="ECO:0007669"/>
    <property type="project" value="TreeGrafter"/>
</dbReference>
<feature type="region of interest" description="Disordered" evidence="9">
    <location>
        <begin position="305"/>
        <end position="324"/>
    </location>
</feature>
<feature type="transmembrane region" description="Helical" evidence="10">
    <location>
        <begin position="913"/>
        <end position="934"/>
    </location>
</feature>
<dbReference type="PANTHER" id="PTHR48041">
    <property type="entry name" value="ABC TRANSPORTER G FAMILY MEMBER 28"/>
    <property type="match status" value="1"/>
</dbReference>
<dbReference type="Pfam" id="PF00005">
    <property type="entry name" value="ABC_tran"/>
    <property type="match status" value="1"/>
</dbReference>
<evidence type="ECO:0000256" key="2">
    <source>
        <dbReference type="ARBA" id="ARBA00005814"/>
    </source>
</evidence>
<dbReference type="GO" id="GO:0005524">
    <property type="term" value="F:ATP binding"/>
    <property type="evidence" value="ECO:0007669"/>
    <property type="project" value="UniProtKB-KW"/>
</dbReference>